<dbReference type="EMBL" id="MJEH01000064">
    <property type="protein sequence ID" value="OEH91072.1"/>
    <property type="molecule type" value="Genomic_DNA"/>
</dbReference>
<dbReference type="InterPro" id="IPR036866">
    <property type="entry name" value="RibonucZ/Hydroxyglut_hydro"/>
</dbReference>
<dbReference type="Gene3D" id="3.60.15.10">
    <property type="entry name" value="Ribonuclease Z/Hydroxyacylglutathione hydrolase-like"/>
    <property type="match status" value="1"/>
</dbReference>
<dbReference type="InterPro" id="IPR050662">
    <property type="entry name" value="Sec-metab_biosynth-thioest"/>
</dbReference>
<name>A0A1E5LAE3_9BACI</name>
<dbReference type="OrthoDB" id="235784at2"/>
<sequence>MKKVLAQFEHEGVKMVQSTVSFMNVKLKNYLYFVDGLLIDTGPSNNEDELKKHLKTIPFTQVVHTHHHEDHTGTSKWIQENFEVPMYIHETGIEDCIHVKHIPLYRRLFWGSSSSFTPEAIPKTIETEKHTFEVVHTPGHAHDHVVLFNKETGWLFSGDLYLTSHPKSMFAFESVPILIKSIRKILTYDFSTMFCAHTGMSENGKEKLALKLAYLEEVQGKVLALHEKGLSAKQIQKKLFPRRTPLNYFSLFENSSSHIVTSILNEEKLLG</sequence>
<organism evidence="2 3">
    <name type="scientific">Bacillus solimangrovi</name>
    <dbReference type="NCBI Taxonomy" id="1305675"/>
    <lineage>
        <taxon>Bacteria</taxon>
        <taxon>Bacillati</taxon>
        <taxon>Bacillota</taxon>
        <taxon>Bacilli</taxon>
        <taxon>Bacillales</taxon>
        <taxon>Bacillaceae</taxon>
        <taxon>Bacillus</taxon>
    </lineage>
</organism>
<reference evidence="2 3" key="1">
    <citation type="submission" date="2016-08" db="EMBL/GenBank/DDBJ databases">
        <title>Genome of Bacillus solimangrovi GH2-4.</title>
        <authorList>
            <person name="Lim S."/>
            <person name="Kim B.-C."/>
        </authorList>
    </citation>
    <scope>NUCLEOTIDE SEQUENCE [LARGE SCALE GENOMIC DNA]</scope>
    <source>
        <strain evidence="2 3">GH2-4</strain>
    </source>
</reference>
<evidence type="ECO:0000313" key="2">
    <source>
        <dbReference type="EMBL" id="OEH91072.1"/>
    </source>
</evidence>
<accession>A0A1E5LAE3</accession>
<dbReference type="SUPFAM" id="SSF56281">
    <property type="entry name" value="Metallo-hydrolase/oxidoreductase"/>
    <property type="match status" value="1"/>
</dbReference>
<comment type="caution">
    <text evidence="2">The sequence shown here is derived from an EMBL/GenBank/DDBJ whole genome shotgun (WGS) entry which is preliminary data.</text>
</comment>
<dbReference type="SMART" id="SM00849">
    <property type="entry name" value="Lactamase_B"/>
    <property type="match status" value="1"/>
</dbReference>
<dbReference type="RefSeq" id="WP_069718839.1">
    <property type="nucleotide sequence ID" value="NZ_MJEH01000064.1"/>
</dbReference>
<protein>
    <recommendedName>
        <fullName evidence="1">Metallo-beta-lactamase domain-containing protein</fullName>
    </recommendedName>
</protein>
<dbReference type="AlphaFoldDB" id="A0A1E5LAE3"/>
<feature type="domain" description="Metallo-beta-lactamase" evidence="1">
    <location>
        <begin position="28"/>
        <end position="197"/>
    </location>
</feature>
<evidence type="ECO:0000259" key="1">
    <source>
        <dbReference type="SMART" id="SM00849"/>
    </source>
</evidence>
<proteinExistence type="predicted"/>
<dbReference type="InterPro" id="IPR001279">
    <property type="entry name" value="Metallo-B-lactamas"/>
</dbReference>
<dbReference type="PANTHER" id="PTHR23131">
    <property type="entry name" value="ENDORIBONUCLEASE LACTB2"/>
    <property type="match status" value="1"/>
</dbReference>
<gene>
    <name evidence="2" type="ORF">BFG57_06780</name>
</gene>
<dbReference type="STRING" id="1305675.BFG57_06780"/>
<keyword evidence="3" id="KW-1185">Reference proteome</keyword>
<dbReference type="Pfam" id="PF00753">
    <property type="entry name" value="Lactamase_B"/>
    <property type="match status" value="1"/>
</dbReference>
<evidence type="ECO:0000313" key="3">
    <source>
        <dbReference type="Proteomes" id="UP000095209"/>
    </source>
</evidence>
<dbReference type="PANTHER" id="PTHR23131:SF0">
    <property type="entry name" value="ENDORIBONUCLEASE LACTB2"/>
    <property type="match status" value="1"/>
</dbReference>
<dbReference type="Proteomes" id="UP000095209">
    <property type="component" value="Unassembled WGS sequence"/>
</dbReference>